<keyword evidence="1" id="KW-1133">Transmembrane helix</keyword>
<accession>A0A1K1P3R2</accession>
<evidence type="ECO:0000259" key="2">
    <source>
        <dbReference type="Pfam" id="PF06580"/>
    </source>
</evidence>
<dbReference type="GO" id="GO:0016020">
    <property type="term" value="C:membrane"/>
    <property type="evidence" value="ECO:0007669"/>
    <property type="project" value="InterPro"/>
</dbReference>
<keyword evidence="1" id="KW-0472">Membrane</keyword>
<dbReference type="AlphaFoldDB" id="A0A1K1P3R2"/>
<evidence type="ECO:0000256" key="1">
    <source>
        <dbReference type="SAM" id="Phobius"/>
    </source>
</evidence>
<dbReference type="InterPro" id="IPR010559">
    <property type="entry name" value="Sig_transdc_His_kin_internal"/>
</dbReference>
<evidence type="ECO:0000313" key="3">
    <source>
        <dbReference type="EMBL" id="SFW41326.1"/>
    </source>
</evidence>
<dbReference type="InterPro" id="IPR050640">
    <property type="entry name" value="Bact_2-comp_sensor_kinase"/>
</dbReference>
<evidence type="ECO:0000313" key="4">
    <source>
        <dbReference type="EMBL" id="WQG87483.1"/>
    </source>
</evidence>
<feature type="domain" description="Signal transduction histidine kinase internal region" evidence="2">
    <location>
        <begin position="55"/>
        <end position="133"/>
    </location>
</feature>
<dbReference type="STRING" id="1004.SAMN05661012_01694"/>
<dbReference type="Proteomes" id="UP000183788">
    <property type="component" value="Unassembled WGS sequence"/>
</dbReference>
<dbReference type="EMBL" id="CP140154">
    <property type="protein sequence ID" value="WQG87483.1"/>
    <property type="molecule type" value="Genomic_DNA"/>
</dbReference>
<dbReference type="Pfam" id="PF06580">
    <property type="entry name" value="His_kinase"/>
    <property type="match status" value="1"/>
</dbReference>
<dbReference type="PANTHER" id="PTHR34220:SF7">
    <property type="entry name" value="SENSOR HISTIDINE KINASE YPDA"/>
    <property type="match status" value="1"/>
</dbReference>
<dbReference type="PANTHER" id="PTHR34220">
    <property type="entry name" value="SENSOR HISTIDINE KINASE YPDA"/>
    <property type="match status" value="1"/>
</dbReference>
<evidence type="ECO:0000313" key="5">
    <source>
        <dbReference type="Proteomes" id="UP000183788"/>
    </source>
</evidence>
<dbReference type="RefSeq" id="WP_143150661.1">
    <property type="nucleotide sequence ID" value="NZ_CP139972.1"/>
</dbReference>
<gene>
    <name evidence="3" type="ORF">SAMN05661012_01694</name>
    <name evidence="4" type="ORF">SR876_21385</name>
</gene>
<feature type="transmembrane region" description="Helical" evidence="1">
    <location>
        <begin position="12"/>
        <end position="30"/>
    </location>
</feature>
<organism evidence="3 5">
    <name type="scientific">Chitinophaga sancti</name>
    <dbReference type="NCBI Taxonomy" id="1004"/>
    <lineage>
        <taxon>Bacteria</taxon>
        <taxon>Pseudomonadati</taxon>
        <taxon>Bacteroidota</taxon>
        <taxon>Chitinophagia</taxon>
        <taxon>Chitinophagales</taxon>
        <taxon>Chitinophagaceae</taxon>
        <taxon>Chitinophaga</taxon>
    </lineage>
</organism>
<reference evidence="4 6" key="2">
    <citation type="submission" date="2023-11" db="EMBL/GenBank/DDBJ databases">
        <title>MicrobeMod: A computational toolkit for identifying prokaryotic methylation and restriction-modification with nanopore sequencing.</title>
        <authorList>
            <person name="Crits-Christoph A."/>
            <person name="Kang S.C."/>
            <person name="Lee H."/>
            <person name="Ostrov N."/>
        </authorList>
    </citation>
    <scope>NUCLEOTIDE SEQUENCE [LARGE SCALE GENOMIC DNA]</scope>
    <source>
        <strain evidence="4 6">ATCC 23090</strain>
    </source>
</reference>
<dbReference type="GO" id="GO:0000155">
    <property type="term" value="F:phosphorelay sensor kinase activity"/>
    <property type="evidence" value="ECO:0007669"/>
    <property type="project" value="InterPro"/>
</dbReference>
<dbReference type="EMBL" id="FPIZ01000004">
    <property type="protein sequence ID" value="SFW41326.1"/>
    <property type="molecule type" value="Genomic_DNA"/>
</dbReference>
<dbReference type="Proteomes" id="UP001326715">
    <property type="component" value="Chromosome"/>
</dbReference>
<evidence type="ECO:0000313" key="6">
    <source>
        <dbReference type="Proteomes" id="UP001326715"/>
    </source>
</evidence>
<keyword evidence="1" id="KW-0812">Transmembrane</keyword>
<proteinExistence type="predicted"/>
<keyword evidence="3" id="KW-0808">Transferase</keyword>
<reference evidence="3 5" key="1">
    <citation type="submission" date="2016-11" db="EMBL/GenBank/DDBJ databases">
        <authorList>
            <person name="Jaros S."/>
            <person name="Januszkiewicz K."/>
            <person name="Wedrychowicz H."/>
        </authorList>
    </citation>
    <scope>NUCLEOTIDE SEQUENCE [LARGE SCALE GENOMIC DNA]</scope>
    <source>
        <strain evidence="3 5">DSM 784</strain>
    </source>
</reference>
<keyword evidence="3" id="KW-0418">Kinase</keyword>
<sequence>MSFCFDLFNAAGWQYWLFFLLSLTLVLILFRSRENKLKKDVAKEISRQLALVHLEMHAFQAQMNPHFIFNSLNAIHHYILTTSTDLASLYLTRFARLMRLIIRNCNKEWVNLEEDVEALELYLQLEQLRFGPQFEYQLEVLPAVAQQLTFIPPLLIQPYVQDVIWRRLLLRPGKGGMLNITIDREGDTIAVCIEDNGVQQDAPDLDQQSYLTKGITIAGERLQVINEKYHIQAQIAEEEDPSGHRIKISMLHVNSRMMPGHEV</sequence>
<keyword evidence="6" id="KW-1185">Reference proteome</keyword>
<dbReference type="OrthoDB" id="607947at2"/>
<name>A0A1K1P3R2_9BACT</name>
<protein>
    <submittedName>
        <fullName evidence="3">Histidine kinase</fullName>
    </submittedName>
</protein>